<keyword evidence="2" id="KW-1185">Reference proteome</keyword>
<comment type="caution">
    <text evidence="1">The sequence shown here is derived from an EMBL/GenBank/DDBJ whole genome shotgun (WGS) entry which is preliminary data.</text>
</comment>
<gene>
    <name evidence="1" type="ORF">FB567DRAFT_184936</name>
</gene>
<accession>A0A8K0QYP5</accession>
<organism evidence="1 2">
    <name type="scientific">Paraphoma chrysanthemicola</name>
    <dbReference type="NCBI Taxonomy" id="798071"/>
    <lineage>
        <taxon>Eukaryota</taxon>
        <taxon>Fungi</taxon>
        <taxon>Dikarya</taxon>
        <taxon>Ascomycota</taxon>
        <taxon>Pezizomycotina</taxon>
        <taxon>Dothideomycetes</taxon>
        <taxon>Pleosporomycetidae</taxon>
        <taxon>Pleosporales</taxon>
        <taxon>Pleosporineae</taxon>
        <taxon>Phaeosphaeriaceae</taxon>
        <taxon>Paraphoma</taxon>
    </lineage>
</organism>
<reference evidence="1" key="1">
    <citation type="journal article" date="2021" name="Nat. Commun.">
        <title>Genetic determinants of endophytism in the Arabidopsis root mycobiome.</title>
        <authorList>
            <person name="Mesny F."/>
            <person name="Miyauchi S."/>
            <person name="Thiergart T."/>
            <person name="Pickel B."/>
            <person name="Atanasova L."/>
            <person name="Karlsson M."/>
            <person name="Huettel B."/>
            <person name="Barry K.W."/>
            <person name="Haridas S."/>
            <person name="Chen C."/>
            <person name="Bauer D."/>
            <person name="Andreopoulos W."/>
            <person name="Pangilinan J."/>
            <person name="LaButti K."/>
            <person name="Riley R."/>
            <person name="Lipzen A."/>
            <person name="Clum A."/>
            <person name="Drula E."/>
            <person name="Henrissat B."/>
            <person name="Kohler A."/>
            <person name="Grigoriev I.V."/>
            <person name="Martin F.M."/>
            <person name="Hacquard S."/>
        </authorList>
    </citation>
    <scope>NUCLEOTIDE SEQUENCE</scope>
    <source>
        <strain evidence="1">MPI-SDFR-AT-0120</strain>
    </source>
</reference>
<dbReference type="AlphaFoldDB" id="A0A8K0QYP5"/>
<evidence type="ECO:0000313" key="2">
    <source>
        <dbReference type="Proteomes" id="UP000813461"/>
    </source>
</evidence>
<proteinExistence type="predicted"/>
<evidence type="ECO:0008006" key="3">
    <source>
        <dbReference type="Google" id="ProtNLM"/>
    </source>
</evidence>
<sequence>MATQPPASLGDLPSELLLQIFAHVDPYAEERVLGHIPDDPPPSHPDPYLVKDFLECNSSLFNLALTTRTFRDIAQERLLYAPVIGGFAFRLPGEKSVSRIAFLLRTLLLRPQLRRHVRHLRLCFPPDEDPHDVRLRKEEVNLETEPLSFADIVRQCRKVVASLDIPEHLKKMMTAQMIMDFRHILLGVMMALLPHLEVLSFSDFTSQTSPPSSWSSRDVGVACLNLAGIRQTTSKGADIAGLQCFPAAATLKRVKVSSVLIVRLDGLYLCPQLDTLDICIKLAGLDGTLVADLKELFSDRSAIANFQNIRHLRIDCQVKSMGIWDFSARVCMSHLLLPFRGLKSLDYYAEPSSEKNPFRSLRAFPHYQANIQSYPAAITETVTETSYWDERLYEARTQYTDYQYLVDTLVNVRSGLESLRLPGGFWTLPGAMRKPLPRFVLFPRLHTLVIPQAAILSIILNNMRFPEVVKGDFELLPTEVLPPKLRYLKIHDVDASLLQSEWLKDLFERQAEYNQWPELQELEILCGPMIDDASLADLLERRSSTDLWERIDKAAFKVTLGRDDDVPSIHGIV</sequence>
<evidence type="ECO:0000313" key="1">
    <source>
        <dbReference type="EMBL" id="KAH7075165.1"/>
    </source>
</evidence>
<name>A0A8K0QYP5_9PLEO</name>
<dbReference type="OrthoDB" id="3719074at2759"/>
<protein>
    <recommendedName>
        <fullName evidence="3">F-box domain-containing protein</fullName>
    </recommendedName>
</protein>
<dbReference type="EMBL" id="JAGMVJ010000020">
    <property type="protein sequence ID" value="KAH7075165.1"/>
    <property type="molecule type" value="Genomic_DNA"/>
</dbReference>
<dbReference type="Proteomes" id="UP000813461">
    <property type="component" value="Unassembled WGS sequence"/>
</dbReference>